<name>A0A7S2HIV7_9DINO</name>
<reference evidence="1" key="1">
    <citation type="submission" date="2021-01" db="EMBL/GenBank/DDBJ databases">
        <authorList>
            <person name="Corre E."/>
            <person name="Pelletier E."/>
            <person name="Niang G."/>
            <person name="Scheremetjew M."/>
            <person name="Finn R."/>
            <person name="Kale V."/>
            <person name="Holt S."/>
            <person name="Cochrane G."/>
            <person name="Meng A."/>
            <person name="Brown T."/>
            <person name="Cohen L."/>
        </authorList>
    </citation>
    <scope>NUCLEOTIDE SEQUENCE</scope>
    <source>
        <strain evidence="1">RCC3387</strain>
    </source>
</reference>
<protein>
    <recommendedName>
        <fullName evidence="2">Hexosyltransferase</fullName>
    </recommendedName>
</protein>
<proteinExistence type="predicted"/>
<evidence type="ECO:0008006" key="2">
    <source>
        <dbReference type="Google" id="ProtNLM"/>
    </source>
</evidence>
<dbReference type="AlphaFoldDB" id="A0A7S2HIV7"/>
<dbReference type="EMBL" id="HBGW01003650">
    <property type="protein sequence ID" value="CAD9491108.1"/>
    <property type="molecule type" value="Transcribed_RNA"/>
</dbReference>
<gene>
    <name evidence="1" type="ORF">BRAN1462_LOCUS2410</name>
</gene>
<organism evidence="1">
    <name type="scientific">Zooxanthella nutricula</name>
    <dbReference type="NCBI Taxonomy" id="1333877"/>
    <lineage>
        <taxon>Eukaryota</taxon>
        <taxon>Sar</taxon>
        <taxon>Alveolata</taxon>
        <taxon>Dinophyceae</taxon>
        <taxon>Peridiniales</taxon>
        <taxon>Peridiniales incertae sedis</taxon>
        <taxon>Zooxanthella</taxon>
    </lineage>
</organism>
<sequence length="114" mass="13045">MYLVNCRFGLHGPIEVLSREAVQMFVQGVDECQSLRRHPWGEDKYLDHCLQRLGVRRVLEFQLLSETACGQEPVNCASSNVAFHPFKGIQSYFDCWGQAMYHGNWPGDALSTHE</sequence>
<accession>A0A7S2HIV7</accession>
<evidence type="ECO:0000313" key="1">
    <source>
        <dbReference type="EMBL" id="CAD9491108.1"/>
    </source>
</evidence>